<keyword evidence="5" id="KW-1185">Reference proteome</keyword>
<feature type="domain" description="Luciferase-like" evidence="3">
    <location>
        <begin position="27"/>
        <end position="303"/>
    </location>
</feature>
<dbReference type="Gene3D" id="3.20.20.30">
    <property type="entry name" value="Luciferase-like domain"/>
    <property type="match status" value="1"/>
</dbReference>
<dbReference type="Pfam" id="PF00296">
    <property type="entry name" value="Bac_luciferase"/>
    <property type="match status" value="1"/>
</dbReference>
<evidence type="ECO:0000256" key="1">
    <source>
        <dbReference type="ARBA" id="ARBA00023002"/>
    </source>
</evidence>
<dbReference type="RefSeq" id="WP_379593140.1">
    <property type="nucleotide sequence ID" value="NZ_JBHTKK010000018.1"/>
</dbReference>
<proteinExistence type="predicted"/>
<protein>
    <submittedName>
        <fullName evidence="4">LLM class flavin-dependent oxidoreductase</fullName>
    </submittedName>
</protein>
<keyword evidence="1" id="KW-0560">Oxidoreductase</keyword>
<sequence>MDINVDQLQFGLDTFGDIAYKDDTKERMSYEESLRNIVEEAKLADEHGVDAIALGEHHREEYSISSPDTVLAALSLVTKNITLGTGVTVLSSDDPVRLQERFATINALSNGRAQMMIGRGAYTESFPLFGYDLRNYNELFEEKIALLNELIKNEPVTWKGNLTQSLDHVQVYPKLEKKLDVVVGVGGTPESIVRAAKYNFPVMLAIIGGNPARFKPFVDLYHKTTQELGNPPQSVGMHSLGVIAETDEEAKEIAWDYIKATMDRVSKERGGAPMKREHFEYEVNHGAYYVGSPETVARKIAQMIPAVGVQRFNLVYSVGGQLQKHRFQTIRLYGEKVIPRVKELLKNK</sequence>
<gene>
    <name evidence="4" type="ORF">ACFQ19_14130</name>
</gene>
<evidence type="ECO:0000313" key="4">
    <source>
        <dbReference type="EMBL" id="MFD1067148.1"/>
    </source>
</evidence>
<dbReference type="InterPro" id="IPR036661">
    <property type="entry name" value="Luciferase-like_sf"/>
</dbReference>
<accession>A0ABW3NIY6</accession>
<dbReference type="InterPro" id="IPR011251">
    <property type="entry name" value="Luciferase-like_dom"/>
</dbReference>
<dbReference type="InterPro" id="IPR050766">
    <property type="entry name" value="Bact_Lucif_Oxidored"/>
</dbReference>
<dbReference type="EMBL" id="JBHTKK010000018">
    <property type="protein sequence ID" value="MFD1067148.1"/>
    <property type="molecule type" value="Genomic_DNA"/>
</dbReference>
<evidence type="ECO:0000256" key="2">
    <source>
        <dbReference type="ARBA" id="ARBA00023033"/>
    </source>
</evidence>
<dbReference type="PANTHER" id="PTHR30137">
    <property type="entry name" value="LUCIFERASE-LIKE MONOOXYGENASE"/>
    <property type="match status" value="1"/>
</dbReference>
<reference evidence="5" key="1">
    <citation type="journal article" date="2019" name="Int. J. Syst. Evol. Microbiol.">
        <title>The Global Catalogue of Microorganisms (GCM) 10K type strain sequencing project: providing services to taxonomists for standard genome sequencing and annotation.</title>
        <authorList>
            <consortium name="The Broad Institute Genomics Platform"/>
            <consortium name="The Broad Institute Genome Sequencing Center for Infectious Disease"/>
            <person name="Wu L."/>
            <person name="Ma J."/>
        </authorList>
    </citation>
    <scope>NUCLEOTIDE SEQUENCE [LARGE SCALE GENOMIC DNA]</scope>
    <source>
        <strain evidence="5">CCUG 56608</strain>
    </source>
</reference>
<organism evidence="4 5">
    <name type="scientific">Oceanobacillus locisalsi</name>
    <dbReference type="NCBI Taxonomy" id="546107"/>
    <lineage>
        <taxon>Bacteria</taxon>
        <taxon>Bacillati</taxon>
        <taxon>Bacillota</taxon>
        <taxon>Bacilli</taxon>
        <taxon>Bacillales</taxon>
        <taxon>Bacillaceae</taxon>
        <taxon>Oceanobacillus</taxon>
    </lineage>
</organism>
<keyword evidence="2" id="KW-0503">Monooxygenase</keyword>
<dbReference type="SUPFAM" id="SSF51679">
    <property type="entry name" value="Bacterial luciferase-like"/>
    <property type="match status" value="1"/>
</dbReference>
<evidence type="ECO:0000313" key="5">
    <source>
        <dbReference type="Proteomes" id="UP001597041"/>
    </source>
</evidence>
<dbReference type="PANTHER" id="PTHR30137:SF8">
    <property type="entry name" value="BLR5498 PROTEIN"/>
    <property type="match status" value="1"/>
</dbReference>
<dbReference type="Proteomes" id="UP001597041">
    <property type="component" value="Unassembled WGS sequence"/>
</dbReference>
<evidence type="ECO:0000259" key="3">
    <source>
        <dbReference type="Pfam" id="PF00296"/>
    </source>
</evidence>
<name>A0ABW3NIY6_9BACI</name>
<comment type="caution">
    <text evidence="4">The sequence shown here is derived from an EMBL/GenBank/DDBJ whole genome shotgun (WGS) entry which is preliminary data.</text>
</comment>